<comment type="caution">
    <text evidence="2">The sequence shown here is derived from an EMBL/GenBank/DDBJ whole genome shotgun (WGS) entry which is preliminary data.</text>
</comment>
<name>A0A5A7UJQ9_CUCMM</name>
<sequence length="212" mass="23463">MLGGDVGQITWGQFKECFYAKFFSTSLRDAKRQEFLNLEQGDRKVEQYDAKFDMLSRLAPEMIVLETAIADKFVRGLRLDIQGLVRAFRPASHANALLLAMNLSLQERANSSKVAVRGSASGQKRKAEQQPIQCHSGTSDQVVSFTVSNRNLLRQGKLQEGHTADRCSMRLTWNAQNQGAGAPHQGKVFATNKIEAERAGTVVTDTLLVLGH</sequence>
<evidence type="ECO:0000313" key="3">
    <source>
        <dbReference type="Proteomes" id="UP000321393"/>
    </source>
</evidence>
<reference evidence="2 3" key="1">
    <citation type="submission" date="2019-08" db="EMBL/GenBank/DDBJ databases">
        <title>Draft genome sequences of two oriental melons (Cucumis melo L. var makuwa).</title>
        <authorList>
            <person name="Kwon S.-Y."/>
        </authorList>
    </citation>
    <scope>NUCLEOTIDE SEQUENCE [LARGE SCALE GENOMIC DNA]</scope>
    <source>
        <strain evidence="3">cv. SW 3</strain>
        <tissue evidence="2">Leaf</tissue>
    </source>
</reference>
<dbReference type="Proteomes" id="UP000321393">
    <property type="component" value="Unassembled WGS sequence"/>
</dbReference>
<organism evidence="2 3">
    <name type="scientific">Cucumis melo var. makuwa</name>
    <name type="common">Oriental melon</name>
    <dbReference type="NCBI Taxonomy" id="1194695"/>
    <lineage>
        <taxon>Eukaryota</taxon>
        <taxon>Viridiplantae</taxon>
        <taxon>Streptophyta</taxon>
        <taxon>Embryophyta</taxon>
        <taxon>Tracheophyta</taxon>
        <taxon>Spermatophyta</taxon>
        <taxon>Magnoliopsida</taxon>
        <taxon>eudicotyledons</taxon>
        <taxon>Gunneridae</taxon>
        <taxon>Pentapetalae</taxon>
        <taxon>rosids</taxon>
        <taxon>fabids</taxon>
        <taxon>Cucurbitales</taxon>
        <taxon>Cucurbitaceae</taxon>
        <taxon>Benincaseae</taxon>
        <taxon>Cucumis</taxon>
    </lineage>
</organism>
<evidence type="ECO:0000313" key="2">
    <source>
        <dbReference type="EMBL" id="KAA0056203.1"/>
    </source>
</evidence>
<proteinExistence type="predicted"/>
<dbReference type="AlphaFoldDB" id="A0A5A7UJQ9"/>
<dbReference type="OrthoDB" id="913731at2759"/>
<evidence type="ECO:0000259" key="1">
    <source>
        <dbReference type="Pfam" id="PF03732"/>
    </source>
</evidence>
<protein>
    <submittedName>
        <fullName evidence="2">Gag-protease polyprotein</fullName>
    </submittedName>
</protein>
<accession>A0A5A7UJQ9</accession>
<dbReference type="InterPro" id="IPR005162">
    <property type="entry name" value="Retrotrans_gag_dom"/>
</dbReference>
<gene>
    <name evidence="2" type="ORF">E6C27_scaffold431G00310</name>
</gene>
<feature type="domain" description="Retrotransposon gag" evidence="1">
    <location>
        <begin position="9"/>
        <end position="78"/>
    </location>
</feature>
<dbReference type="Pfam" id="PF03732">
    <property type="entry name" value="Retrotrans_gag"/>
    <property type="match status" value="1"/>
</dbReference>
<dbReference type="EMBL" id="SSTE01008153">
    <property type="protein sequence ID" value="KAA0056203.1"/>
    <property type="molecule type" value="Genomic_DNA"/>
</dbReference>